<evidence type="ECO:0008006" key="4">
    <source>
        <dbReference type="Google" id="ProtNLM"/>
    </source>
</evidence>
<evidence type="ECO:0000313" key="2">
    <source>
        <dbReference type="EMBL" id="ENY72587.1"/>
    </source>
</evidence>
<evidence type="ECO:0000313" key="3">
    <source>
        <dbReference type="Proteomes" id="UP000023775"/>
    </source>
</evidence>
<keyword evidence="1" id="KW-0732">Signal</keyword>
<feature type="chain" id="PRO_5004155336" description="Lipoprotein" evidence="1">
    <location>
        <begin position="18"/>
        <end position="230"/>
    </location>
</feature>
<organism evidence="2 3">
    <name type="scientific">Aeromonas diversa CDC 2478-85</name>
    <dbReference type="NCBI Taxonomy" id="1268237"/>
    <lineage>
        <taxon>Bacteria</taxon>
        <taxon>Pseudomonadati</taxon>
        <taxon>Pseudomonadota</taxon>
        <taxon>Gammaproteobacteria</taxon>
        <taxon>Aeromonadales</taxon>
        <taxon>Aeromonadaceae</taxon>
        <taxon>Aeromonas</taxon>
    </lineage>
</organism>
<evidence type="ECO:0000256" key="1">
    <source>
        <dbReference type="SAM" id="SignalP"/>
    </source>
</evidence>
<sequence>MKLSALLPLMTTLPVMALPLMTLDQQFDLMEKGASTALDTRQFTLDGVTVTGWLDGDMPVIIAVPRLDEKGQDQGESRYFFKGGELFGVREPESRFGFEKGKLVAWLDETGKPQAYISKVSMQQREQWMKRRAAQLQRLFEPSAAERRTEAKDPAIEPRAIERSQWLCSERLQSLTAADKVVAGHVSATDTAVKGPVRILTPGGWQDLDMECKVQGYRVVSLTWHVSKPS</sequence>
<accession>N9VBH0</accession>
<proteinExistence type="predicted"/>
<dbReference type="Proteomes" id="UP000023775">
    <property type="component" value="Unassembled WGS sequence"/>
</dbReference>
<gene>
    <name evidence="2" type="ORF">G114_07289</name>
</gene>
<feature type="signal peptide" evidence="1">
    <location>
        <begin position="1"/>
        <end position="17"/>
    </location>
</feature>
<keyword evidence="3" id="KW-1185">Reference proteome</keyword>
<protein>
    <recommendedName>
        <fullName evidence="4">Lipoprotein</fullName>
    </recommendedName>
</protein>
<dbReference type="RefSeq" id="WP_005350804.1">
    <property type="nucleotide sequence ID" value="NZ_APVG01000014.1"/>
</dbReference>
<name>N9VBH0_9GAMM</name>
<dbReference type="AlphaFoldDB" id="N9VBH0"/>
<reference evidence="2 3" key="1">
    <citation type="journal article" date="2013" name="Genome Announc.">
        <title>Draft Genome Sequence of the Aeromonas diversa Type Strain.</title>
        <authorList>
            <person name="Farfan M."/>
            <person name="Spataro N."/>
            <person name="Sanglas A."/>
            <person name="Albarral V."/>
            <person name="Loren J.G."/>
            <person name="Bosch E."/>
            <person name="Fuste M.C."/>
        </authorList>
    </citation>
    <scope>NUCLEOTIDE SEQUENCE [LARGE SCALE GENOMIC DNA]</scope>
    <source>
        <strain evidence="2 3">2478-85</strain>
    </source>
</reference>
<comment type="caution">
    <text evidence="2">The sequence shown here is derived from an EMBL/GenBank/DDBJ whole genome shotgun (WGS) entry which is preliminary data.</text>
</comment>
<dbReference type="EMBL" id="APVG01000014">
    <property type="protein sequence ID" value="ENY72587.1"/>
    <property type="molecule type" value="Genomic_DNA"/>
</dbReference>
<dbReference type="PATRIC" id="fig|1268237.3.peg.1438"/>